<dbReference type="Gene3D" id="1.10.3210.10">
    <property type="entry name" value="Hypothetical protein af1432"/>
    <property type="match status" value="1"/>
</dbReference>
<dbReference type="Pfam" id="PF13487">
    <property type="entry name" value="HD_5"/>
    <property type="match status" value="1"/>
</dbReference>
<comment type="caution">
    <text evidence="4">The sequence shown here is derived from an EMBL/GenBank/DDBJ whole genome shotgun (WGS) entry which is preliminary data.</text>
</comment>
<dbReference type="PANTHER" id="PTHR44591">
    <property type="entry name" value="STRESS RESPONSE REGULATOR PROTEIN 1"/>
    <property type="match status" value="1"/>
</dbReference>
<evidence type="ECO:0000313" key="5">
    <source>
        <dbReference type="Proteomes" id="UP000637628"/>
    </source>
</evidence>
<keyword evidence="5" id="KW-1185">Reference proteome</keyword>
<dbReference type="PROSITE" id="PS50110">
    <property type="entry name" value="RESPONSE_REGULATORY"/>
    <property type="match status" value="1"/>
</dbReference>
<dbReference type="InterPro" id="IPR011006">
    <property type="entry name" value="CheY-like_superfamily"/>
</dbReference>
<protein>
    <submittedName>
        <fullName evidence="4">Response regulator receiver modulated metal-depenent phosphohydrolase</fullName>
    </submittedName>
</protein>
<dbReference type="PANTHER" id="PTHR44591:SF19">
    <property type="entry name" value="TWO-COMPONENT RESPONSE REGULATOR-RELATED"/>
    <property type="match status" value="1"/>
</dbReference>
<gene>
    <name evidence="4" type="ORF">Adu01nite_15200</name>
</gene>
<proteinExistence type="predicted"/>
<sequence>MADRVLIVDDEVRILDGLRRTLHGLYEVDTAASGAEGLALIDKADSAYAVVVSDMMMPGMSGAEFLGHAHDASPDSVQMVLSGQAELSATIAAVNDGNLFRFLTKPCESAEMIRALDAALAQYRLVQSERELLDHTLNGAVGVLTELMSVSNPTEFARTERVKAIVAAMLQRVVVPDPWELRIAAMLGQVGMMAVPSEVLTEVRAGGQISREAEAIYHSHPALGADLIRRIPRLHDIAEWVAAQPVTLAEAIMPMSARADPPEAGTTGRDVYATVMAFIAGVDAGLQPRRVHNDLAGCGNYRADLLDHVLAAHEKSIVRRPRRVKGAELTVGMKVEQDVVTTTGLILIRGGEVLTESMAIRLRHFASGVGVTEPIDVLV</sequence>
<dbReference type="Gene3D" id="3.40.50.2300">
    <property type="match status" value="1"/>
</dbReference>
<dbReference type="SUPFAM" id="SSF52172">
    <property type="entry name" value="CheY-like"/>
    <property type="match status" value="1"/>
</dbReference>
<evidence type="ECO:0000313" key="4">
    <source>
        <dbReference type="EMBL" id="GIE00170.1"/>
    </source>
</evidence>
<evidence type="ECO:0000256" key="1">
    <source>
        <dbReference type="ARBA" id="ARBA00022553"/>
    </source>
</evidence>
<feature type="domain" description="Response regulatory" evidence="3">
    <location>
        <begin position="4"/>
        <end position="120"/>
    </location>
</feature>
<dbReference type="InterPro" id="IPR001789">
    <property type="entry name" value="Sig_transdc_resp-reg_receiver"/>
</dbReference>
<reference evidence="4 5" key="1">
    <citation type="submission" date="2021-01" db="EMBL/GenBank/DDBJ databases">
        <title>Whole genome shotgun sequence of Actinoplanes durhamensis NBRC 14914.</title>
        <authorList>
            <person name="Komaki H."/>
            <person name="Tamura T."/>
        </authorList>
    </citation>
    <scope>NUCLEOTIDE SEQUENCE [LARGE SCALE GENOMIC DNA]</scope>
    <source>
        <strain evidence="4 5">NBRC 14914</strain>
    </source>
</reference>
<organism evidence="4 5">
    <name type="scientific">Paractinoplanes durhamensis</name>
    <dbReference type="NCBI Taxonomy" id="113563"/>
    <lineage>
        <taxon>Bacteria</taxon>
        <taxon>Bacillati</taxon>
        <taxon>Actinomycetota</taxon>
        <taxon>Actinomycetes</taxon>
        <taxon>Micromonosporales</taxon>
        <taxon>Micromonosporaceae</taxon>
        <taxon>Paractinoplanes</taxon>
    </lineage>
</organism>
<dbReference type="InterPro" id="IPR050595">
    <property type="entry name" value="Bact_response_regulator"/>
</dbReference>
<dbReference type="RefSeq" id="WP_203725800.1">
    <property type="nucleotide sequence ID" value="NZ_BAAATX010000002.1"/>
</dbReference>
<feature type="modified residue" description="4-aspartylphosphate" evidence="2">
    <location>
        <position position="54"/>
    </location>
</feature>
<dbReference type="SMART" id="SM00448">
    <property type="entry name" value="REC"/>
    <property type="match status" value="1"/>
</dbReference>
<dbReference type="Proteomes" id="UP000637628">
    <property type="component" value="Unassembled WGS sequence"/>
</dbReference>
<evidence type="ECO:0000256" key="2">
    <source>
        <dbReference type="PROSITE-ProRule" id="PRU00169"/>
    </source>
</evidence>
<dbReference type="EMBL" id="BOML01000013">
    <property type="protein sequence ID" value="GIE00170.1"/>
    <property type="molecule type" value="Genomic_DNA"/>
</dbReference>
<keyword evidence="1 2" id="KW-0597">Phosphoprotein</keyword>
<dbReference type="Pfam" id="PF00072">
    <property type="entry name" value="Response_reg"/>
    <property type="match status" value="1"/>
</dbReference>
<name>A0ABQ3YRF1_9ACTN</name>
<dbReference type="CDD" id="cd17569">
    <property type="entry name" value="REC_HupR-like"/>
    <property type="match status" value="1"/>
</dbReference>
<accession>A0ABQ3YRF1</accession>
<evidence type="ECO:0000259" key="3">
    <source>
        <dbReference type="PROSITE" id="PS50110"/>
    </source>
</evidence>